<dbReference type="SMART" id="SM00387">
    <property type="entry name" value="HATPase_c"/>
    <property type="match status" value="1"/>
</dbReference>
<dbReference type="PANTHER" id="PTHR45528">
    <property type="entry name" value="SENSOR HISTIDINE KINASE CPXA"/>
    <property type="match status" value="1"/>
</dbReference>
<keyword evidence="10" id="KW-0067">ATP-binding</keyword>
<gene>
    <name evidence="16" type="ORF">D0435_02830</name>
</gene>
<dbReference type="FunFam" id="1.10.287.130:FF:000001">
    <property type="entry name" value="Two-component sensor histidine kinase"/>
    <property type="match status" value="1"/>
</dbReference>
<organism evidence="16 17">
    <name type="scientific">Anaerotruncus colihominis</name>
    <dbReference type="NCBI Taxonomy" id="169435"/>
    <lineage>
        <taxon>Bacteria</taxon>
        <taxon>Bacillati</taxon>
        <taxon>Bacillota</taxon>
        <taxon>Clostridia</taxon>
        <taxon>Eubacteriales</taxon>
        <taxon>Oscillospiraceae</taxon>
        <taxon>Anaerotruncus</taxon>
    </lineage>
</organism>
<dbReference type="InterPro" id="IPR050398">
    <property type="entry name" value="HssS/ArlS-like"/>
</dbReference>
<evidence type="ECO:0000256" key="8">
    <source>
        <dbReference type="ARBA" id="ARBA00022741"/>
    </source>
</evidence>
<dbReference type="EC" id="2.7.13.3" evidence="3"/>
<dbReference type="Pfam" id="PF00512">
    <property type="entry name" value="HisKA"/>
    <property type="match status" value="1"/>
</dbReference>
<name>A0A845QIU6_9FIRM</name>
<dbReference type="InterPro" id="IPR036097">
    <property type="entry name" value="HisK_dim/P_sf"/>
</dbReference>
<evidence type="ECO:0000256" key="13">
    <source>
        <dbReference type="ARBA" id="ARBA00023136"/>
    </source>
</evidence>
<evidence type="ECO:0000256" key="4">
    <source>
        <dbReference type="ARBA" id="ARBA00022475"/>
    </source>
</evidence>
<keyword evidence="11 14" id="KW-1133">Transmembrane helix</keyword>
<dbReference type="InterPro" id="IPR036890">
    <property type="entry name" value="HATPase_C_sf"/>
</dbReference>
<dbReference type="EMBL" id="QXWK01000004">
    <property type="protein sequence ID" value="NBH60607.1"/>
    <property type="molecule type" value="Genomic_DNA"/>
</dbReference>
<evidence type="ECO:0000256" key="14">
    <source>
        <dbReference type="SAM" id="Phobius"/>
    </source>
</evidence>
<dbReference type="InterPro" id="IPR003661">
    <property type="entry name" value="HisK_dim/P_dom"/>
</dbReference>
<dbReference type="PANTHER" id="PTHR45528:SF1">
    <property type="entry name" value="SENSOR HISTIDINE KINASE CPXA"/>
    <property type="match status" value="1"/>
</dbReference>
<dbReference type="Pfam" id="PF02518">
    <property type="entry name" value="HATPase_c"/>
    <property type="match status" value="1"/>
</dbReference>
<dbReference type="InterPro" id="IPR005467">
    <property type="entry name" value="His_kinase_dom"/>
</dbReference>
<comment type="subcellular location">
    <subcellularLocation>
        <location evidence="2">Cell membrane</location>
        <topology evidence="2">Multi-pass membrane protein</topology>
    </subcellularLocation>
</comment>
<keyword evidence="17" id="KW-1185">Reference proteome</keyword>
<keyword evidence="5" id="KW-0597">Phosphoprotein</keyword>
<keyword evidence="4" id="KW-1003">Cell membrane</keyword>
<dbReference type="Gene3D" id="3.30.565.10">
    <property type="entry name" value="Histidine kinase-like ATPase, C-terminal domain"/>
    <property type="match status" value="1"/>
</dbReference>
<evidence type="ECO:0000256" key="7">
    <source>
        <dbReference type="ARBA" id="ARBA00022692"/>
    </source>
</evidence>
<evidence type="ECO:0000259" key="15">
    <source>
        <dbReference type="PROSITE" id="PS50109"/>
    </source>
</evidence>
<comment type="catalytic activity">
    <reaction evidence="1">
        <text>ATP + protein L-histidine = ADP + protein N-phospho-L-histidine.</text>
        <dbReference type="EC" id="2.7.13.3"/>
    </reaction>
</comment>
<dbReference type="AlphaFoldDB" id="A0A845QIU6"/>
<dbReference type="SUPFAM" id="SSF47384">
    <property type="entry name" value="Homodimeric domain of signal transducing histidine kinase"/>
    <property type="match status" value="1"/>
</dbReference>
<feature type="transmembrane region" description="Helical" evidence="14">
    <location>
        <begin position="41"/>
        <end position="59"/>
    </location>
</feature>
<feature type="transmembrane region" description="Helical" evidence="14">
    <location>
        <begin position="65"/>
        <end position="89"/>
    </location>
</feature>
<keyword evidence="9 16" id="KW-0418">Kinase</keyword>
<dbReference type="PROSITE" id="PS50109">
    <property type="entry name" value="HIS_KIN"/>
    <property type="match status" value="1"/>
</dbReference>
<dbReference type="GO" id="GO:0000155">
    <property type="term" value="F:phosphorelay sensor kinase activity"/>
    <property type="evidence" value="ECO:0007669"/>
    <property type="project" value="InterPro"/>
</dbReference>
<evidence type="ECO:0000256" key="10">
    <source>
        <dbReference type="ARBA" id="ARBA00022840"/>
    </source>
</evidence>
<dbReference type="SUPFAM" id="SSF55874">
    <property type="entry name" value="ATPase domain of HSP90 chaperone/DNA topoisomerase II/histidine kinase"/>
    <property type="match status" value="1"/>
</dbReference>
<evidence type="ECO:0000256" key="1">
    <source>
        <dbReference type="ARBA" id="ARBA00000085"/>
    </source>
</evidence>
<dbReference type="Proteomes" id="UP000446866">
    <property type="component" value="Unassembled WGS sequence"/>
</dbReference>
<evidence type="ECO:0000256" key="11">
    <source>
        <dbReference type="ARBA" id="ARBA00022989"/>
    </source>
</evidence>
<evidence type="ECO:0000256" key="3">
    <source>
        <dbReference type="ARBA" id="ARBA00012438"/>
    </source>
</evidence>
<comment type="caution">
    <text evidence="16">The sequence shown here is derived from an EMBL/GenBank/DDBJ whole genome shotgun (WGS) entry which is preliminary data.</text>
</comment>
<keyword evidence="8" id="KW-0547">Nucleotide-binding</keyword>
<dbReference type="GO" id="GO:0005886">
    <property type="term" value="C:plasma membrane"/>
    <property type="evidence" value="ECO:0007669"/>
    <property type="project" value="UniProtKB-SubCell"/>
</dbReference>
<dbReference type="GO" id="GO:0005524">
    <property type="term" value="F:ATP binding"/>
    <property type="evidence" value="ECO:0007669"/>
    <property type="project" value="UniProtKB-KW"/>
</dbReference>
<keyword evidence="13 14" id="KW-0472">Membrane</keyword>
<keyword evidence="12" id="KW-0902">Two-component regulatory system</keyword>
<keyword evidence="6" id="KW-0808">Transferase</keyword>
<evidence type="ECO:0000256" key="9">
    <source>
        <dbReference type="ARBA" id="ARBA00022777"/>
    </source>
</evidence>
<evidence type="ECO:0000313" key="16">
    <source>
        <dbReference type="EMBL" id="NBH60607.1"/>
    </source>
</evidence>
<dbReference type="CDD" id="cd00082">
    <property type="entry name" value="HisKA"/>
    <property type="match status" value="1"/>
</dbReference>
<sequence length="362" mass="41650">MAGAMALLIPEALSRIYRSWIPQNGDFYQEWKQKQRQQQKILLTIFVVLLIVALLFYRFQQMTSYYYYYYANLATSYYLIGTVILLYMLCKVHVEKFMRGRLDMMMEKVTDINKARLLEAIELERKSLEKEAKSEQLKVDLISNVSHDLKTPLTSMVGYLELLKKEELDDVARDYVDVISDKAQKLKEMIESLFSLAKASSGNIQINLEPVEINMLIKQIFADMDSQIQESGLYFVTSMTEEDTHLTTDNLHMYRICQNLIENALKYSAKGTRVFVRTYFADRATERRLCLEITNTAGYFMDFNAEDIVERFARGDKARSSEGNGLGLAIVSTYAGALGGAFDINIDCDQFKATLSFPVEEE</sequence>
<accession>A0A845QIU6</accession>
<evidence type="ECO:0000313" key="17">
    <source>
        <dbReference type="Proteomes" id="UP000446866"/>
    </source>
</evidence>
<evidence type="ECO:0000256" key="2">
    <source>
        <dbReference type="ARBA" id="ARBA00004651"/>
    </source>
</evidence>
<feature type="domain" description="Histidine kinase" evidence="15">
    <location>
        <begin position="144"/>
        <end position="361"/>
    </location>
</feature>
<dbReference type="InterPro" id="IPR003594">
    <property type="entry name" value="HATPase_dom"/>
</dbReference>
<keyword evidence="7 14" id="KW-0812">Transmembrane</keyword>
<dbReference type="Gene3D" id="1.10.287.130">
    <property type="match status" value="1"/>
</dbReference>
<evidence type="ECO:0000256" key="5">
    <source>
        <dbReference type="ARBA" id="ARBA00022553"/>
    </source>
</evidence>
<evidence type="ECO:0000256" key="12">
    <source>
        <dbReference type="ARBA" id="ARBA00023012"/>
    </source>
</evidence>
<reference evidence="16 17" key="1">
    <citation type="submission" date="2018-08" db="EMBL/GenBank/DDBJ databases">
        <title>Murine metabolic-syndrome-specific gut microbial biobank.</title>
        <authorList>
            <person name="Liu C."/>
        </authorList>
    </citation>
    <scope>NUCLEOTIDE SEQUENCE [LARGE SCALE GENOMIC DNA]</scope>
    <source>
        <strain evidence="16 17">28</strain>
    </source>
</reference>
<protein>
    <recommendedName>
        <fullName evidence="3">histidine kinase</fullName>
        <ecNumber evidence="3">2.7.13.3</ecNumber>
    </recommendedName>
</protein>
<proteinExistence type="predicted"/>
<evidence type="ECO:0000256" key="6">
    <source>
        <dbReference type="ARBA" id="ARBA00022679"/>
    </source>
</evidence>
<dbReference type="SMART" id="SM00388">
    <property type="entry name" value="HisKA"/>
    <property type="match status" value="1"/>
</dbReference>